<reference evidence="1 2" key="1">
    <citation type="submission" date="2020-09" db="EMBL/GenBank/DDBJ databases">
        <title>Paenibacillus sp. strain PR3 16S rRNA gene Genome sequencing and assembly.</title>
        <authorList>
            <person name="Kim J."/>
        </authorList>
    </citation>
    <scope>NUCLEOTIDE SEQUENCE [LARGE SCALE GENOMIC DNA]</scope>
    <source>
        <strain evidence="1 2">PR3</strain>
    </source>
</reference>
<keyword evidence="1" id="KW-0067">ATP-binding</keyword>
<gene>
    <name evidence="1" type="ORF">H8B09_11185</name>
</gene>
<protein>
    <submittedName>
        <fullName evidence="1">ATP-binding protein</fullName>
    </submittedName>
</protein>
<dbReference type="EMBL" id="JACXZA010000002">
    <property type="protein sequence ID" value="MBD3919319.1"/>
    <property type="molecule type" value="Genomic_DNA"/>
</dbReference>
<accession>A0ABR8MXT8</accession>
<sequence length="177" mass="20589">MSEANDLLKLIDRERDAGRVIVIMMCGIAGAGKTTRSKQLEAHGFDRLSIDEEVWQTFGRYGVDYPVEQYRANLDEAHKRLISQLVAYIQENKSVVVDSSFWNRRERDRYKQIIEEAGGCWRLLYLRVQPDELRRRLKIRSERFDANAAFPITEELLARFISGFEEPSGEGEFIIDN</sequence>
<dbReference type="Pfam" id="PF13671">
    <property type="entry name" value="AAA_33"/>
    <property type="match status" value="1"/>
</dbReference>
<keyword evidence="1" id="KW-0547">Nucleotide-binding</keyword>
<comment type="caution">
    <text evidence="1">The sequence shown here is derived from an EMBL/GenBank/DDBJ whole genome shotgun (WGS) entry which is preliminary data.</text>
</comment>
<organism evidence="1 2">
    <name type="scientific">Paenibacillus terricola</name>
    <dbReference type="NCBI Taxonomy" id="2763503"/>
    <lineage>
        <taxon>Bacteria</taxon>
        <taxon>Bacillati</taxon>
        <taxon>Bacillota</taxon>
        <taxon>Bacilli</taxon>
        <taxon>Bacillales</taxon>
        <taxon>Paenibacillaceae</taxon>
        <taxon>Paenibacillus</taxon>
    </lineage>
</organism>
<evidence type="ECO:0000313" key="1">
    <source>
        <dbReference type="EMBL" id="MBD3919319.1"/>
    </source>
</evidence>
<keyword evidence="2" id="KW-1185">Reference proteome</keyword>
<evidence type="ECO:0000313" key="2">
    <source>
        <dbReference type="Proteomes" id="UP000609346"/>
    </source>
</evidence>
<dbReference type="RefSeq" id="WP_191203574.1">
    <property type="nucleotide sequence ID" value="NZ_JACXZA010000002.1"/>
</dbReference>
<name>A0ABR8MXT8_9BACL</name>
<dbReference type="InterPro" id="IPR027417">
    <property type="entry name" value="P-loop_NTPase"/>
</dbReference>
<dbReference type="SUPFAM" id="SSF52540">
    <property type="entry name" value="P-loop containing nucleoside triphosphate hydrolases"/>
    <property type="match status" value="1"/>
</dbReference>
<dbReference type="Proteomes" id="UP000609346">
    <property type="component" value="Unassembled WGS sequence"/>
</dbReference>
<proteinExistence type="predicted"/>
<dbReference type="Gene3D" id="3.40.50.300">
    <property type="entry name" value="P-loop containing nucleotide triphosphate hydrolases"/>
    <property type="match status" value="1"/>
</dbReference>
<dbReference type="GO" id="GO:0005524">
    <property type="term" value="F:ATP binding"/>
    <property type="evidence" value="ECO:0007669"/>
    <property type="project" value="UniProtKB-KW"/>
</dbReference>